<feature type="compositionally biased region" description="Basic and acidic residues" evidence="11">
    <location>
        <begin position="732"/>
        <end position="746"/>
    </location>
</feature>
<dbReference type="InterPro" id="IPR011009">
    <property type="entry name" value="Kinase-like_dom_sf"/>
</dbReference>
<dbReference type="SUPFAM" id="SSF56112">
    <property type="entry name" value="Protein kinase-like (PK-like)"/>
    <property type="match status" value="1"/>
</dbReference>
<keyword evidence="14" id="KW-1185">Reference proteome</keyword>
<gene>
    <name evidence="13" type="ORF">WN944_027470</name>
</gene>
<dbReference type="Proteomes" id="UP001428341">
    <property type="component" value="Unassembled WGS sequence"/>
</dbReference>
<evidence type="ECO:0000259" key="12">
    <source>
        <dbReference type="PROSITE" id="PS50011"/>
    </source>
</evidence>
<proteinExistence type="inferred from homology"/>
<evidence type="ECO:0000256" key="7">
    <source>
        <dbReference type="ARBA" id="ARBA00022840"/>
    </source>
</evidence>
<dbReference type="Pfam" id="PF00069">
    <property type="entry name" value="Pkinase"/>
    <property type="match status" value="1"/>
</dbReference>
<comment type="catalytic activity">
    <reaction evidence="8">
        <text>L-threonyl-[protein] + ATP = O-phospho-L-threonyl-[protein] + ADP + H(+)</text>
        <dbReference type="Rhea" id="RHEA:46608"/>
        <dbReference type="Rhea" id="RHEA-COMP:11060"/>
        <dbReference type="Rhea" id="RHEA-COMP:11605"/>
        <dbReference type="ChEBI" id="CHEBI:15378"/>
        <dbReference type="ChEBI" id="CHEBI:30013"/>
        <dbReference type="ChEBI" id="CHEBI:30616"/>
        <dbReference type="ChEBI" id="CHEBI:61977"/>
        <dbReference type="ChEBI" id="CHEBI:456216"/>
        <dbReference type="EC" id="2.7.11.1"/>
    </reaction>
</comment>
<dbReference type="Gene3D" id="1.10.510.10">
    <property type="entry name" value="Transferase(Phosphotransferase) domain 1"/>
    <property type="match status" value="1"/>
</dbReference>
<feature type="compositionally biased region" description="Polar residues" evidence="11">
    <location>
        <begin position="847"/>
        <end position="867"/>
    </location>
</feature>
<dbReference type="PANTHER" id="PTHR43671">
    <property type="entry name" value="SERINE/THREONINE-PROTEIN KINASE NEK"/>
    <property type="match status" value="1"/>
</dbReference>
<feature type="compositionally biased region" description="Basic and acidic residues" evidence="11">
    <location>
        <begin position="828"/>
        <end position="846"/>
    </location>
</feature>
<feature type="compositionally biased region" description="Polar residues" evidence="11">
    <location>
        <begin position="334"/>
        <end position="345"/>
    </location>
</feature>
<feature type="compositionally biased region" description="Polar residues" evidence="11">
    <location>
        <begin position="514"/>
        <end position="524"/>
    </location>
</feature>
<dbReference type="Gene3D" id="3.30.200.20">
    <property type="entry name" value="Phosphorylase Kinase, domain 1"/>
    <property type="match status" value="1"/>
</dbReference>
<dbReference type="InterPro" id="IPR008271">
    <property type="entry name" value="Ser/Thr_kinase_AS"/>
</dbReference>
<feature type="compositionally biased region" description="Polar residues" evidence="11">
    <location>
        <begin position="650"/>
        <end position="666"/>
    </location>
</feature>
<dbReference type="InterPro" id="IPR017441">
    <property type="entry name" value="Protein_kinase_ATP_BS"/>
</dbReference>
<evidence type="ECO:0000256" key="3">
    <source>
        <dbReference type="ARBA" id="ARBA00022527"/>
    </source>
</evidence>
<evidence type="ECO:0000313" key="14">
    <source>
        <dbReference type="Proteomes" id="UP001428341"/>
    </source>
</evidence>
<feature type="compositionally biased region" description="Polar residues" evidence="11">
    <location>
        <begin position="1007"/>
        <end position="1026"/>
    </location>
</feature>
<keyword evidence="7 10" id="KW-0067">ATP-binding</keyword>
<dbReference type="PROSITE" id="PS50011">
    <property type="entry name" value="PROTEIN_KINASE_DOM"/>
    <property type="match status" value="1"/>
</dbReference>
<dbReference type="EMBL" id="JBCGBO010000025">
    <property type="protein sequence ID" value="KAK9175463.1"/>
    <property type="molecule type" value="Genomic_DNA"/>
</dbReference>
<keyword evidence="4" id="KW-0808">Transferase</keyword>
<evidence type="ECO:0000313" key="13">
    <source>
        <dbReference type="EMBL" id="KAK9175463.1"/>
    </source>
</evidence>
<keyword evidence="6" id="KW-0418">Kinase</keyword>
<dbReference type="InterPro" id="IPR000719">
    <property type="entry name" value="Prot_kinase_dom"/>
</dbReference>
<dbReference type="FunFam" id="3.30.200.20:FF:000108">
    <property type="entry name" value="Serine/threonine-protein kinase Nek2"/>
    <property type="match status" value="1"/>
</dbReference>
<dbReference type="EC" id="2.7.11.1" evidence="2"/>
<feature type="compositionally biased region" description="Basic and acidic residues" evidence="11">
    <location>
        <begin position="775"/>
        <end position="790"/>
    </location>
</feature>
<evidence type="ECO:0000256" key="5">
    <source>
        <dbReference type="ARBA" id="ARBA00022741"/>
    </source>
</evidence>
<feature type="binding site" evidence="10">
    <location>
        <position position="37"/>
    </location>
    <ligand>
        <name>ATP</name>
        <dbReference type="ChEBI" id="CHEBI:30616"/>
    </ligand>
</feature>
<evidence type="ECO:0000256" key="9">
    <source>
        <dbReference type="ARBA" id="ARBA00048679"/>
    </source>
</evidence>
<keyword evidence="3" id="KW-0723">Serine/threonine-protein kinase</keyword>
<feature type="region of interest" description="Disordered" evidence="11">
    <location>
        <begin position="309"/>
        <end position="371"/>
    </location>
</feature>
<feature type="region of interest" description="Disordered" evidence="11">
    <location>
        <begin position="648"/>
        <end position="674"/>
    </location>
</feature>
<dbReference type="GO" id="GO:0055028">
    <property type="term" value="C:cortical microtubule"/>
    <property type="evidence" value="ECO:0007669"/>
    <property type="project" value="TreeGrafter"/>
</dbReference>
<dbReference type="PROSITE" id="PS00108">
    <property type="entry name" value="PROTEIN_KINASE_ST"/>
    <property type="match status" value="1"/>
</dbReference>
<feature type="compositionally biased region" description="Polar residues" evidence="11">
    <location>
        <begin position="693"/>
        <end position="702"/>
    </location>
</feature>
<dbReference type="AlphaFoldDB" id="A0AAP0LHK9"/>
<feature type="region of interest" description="Disordered" evidence="11">
    <location>
        <begin position="418"/>
        <end position="443"/>
    </location>
</feature>
<dbReference type="PANTHER" id="PTHR43671:SF98">
    <property type="entry name" value="SERINE_THREONINE-PROTEIN KINASE NEK11"/>
    <property type="match status" value="1"/>
</dbReference>
<evidence type="ECO:0000256" key="11">
    <source>
        <dbReference type="SAM" id="MobiDB-lite"/>
    </source>
</evidence>
<evidence type="ECO:0000256" key="2">
    <source>
        <dbReference type="ARBA" id="ARBA00012513"/>
    </source>
</evidence>
<evidence type="ECO:0000256" key="4">
    <source>
        <dbReference type="ARBA" id="ARBA00022679"/>
    </source>
</evidence>
<feature type="compositionally biased region" description="Polar residues" evidence="11">
    <location>
        <begin position="434"/>
        <end position="443"/>
    </location>
</feature>
<comment type="caution">
    <text evidence="13">The sequence shown here is derived from an EMBL/GenBank/DDBJ whole genome shotgun (WGS) entry which is preliminary data.</text>
</comment>
<reference evidence="13 14" key="1">
    <citation type="submission" date="2024-05" db="EMBL/GenBank/DDBJ databases">
        <title>Haplotype-resolved chromosome-level genome assembly of Huyou (Citrus changshanensis).</title>
        <authorList>
            <person name="Miao C."/>
            <person name="Chen W."/>
            <person name="Wu Y."/>
            <person name="Wang L."/>
            <person name="Zhao S."/>
            <person name="Grierson D."/>
            <person name="Xu C."/>
            <person name="Chen K."/>
        </authorList>
    </citation>
    <scope>NUCLEOTIDE SEQUENCE [LARGE SCALE GENOMIC DNA]</scope>
    <source>
        <strain evidence="13">01-14</strain>
        <tissue evidence="13">Leaf</tissue>
    </source>
</reference>
<keyword evidence="5 10" id="KW-0547">Nucleotide-binding</keyword>
<comment type="similarity">
    <text evidence="1">Belongs to the protein kinase superfamily. NEK Ser/Thr protein kinase family. NIMA subfamily.</text>
</comment>
<dbReference type="GO" id="GO:0004674">
    <property type="term" value="F:protein serine/threonine kinase activity"/>
    <property type="evidence" value="ECO:0007669"/>
    <property type="project" value="UniProtKB-KW"/>
</dbReference>
<comment type="catalytic activity">
    <reaction evidence="9">
        <text>L-seryl-[protein] + ATP = O-phospho-L-seryl-[protein] + ADP + H(+)</text>
        <dbReference type="Rhea" id="RHEA:17989"/>
        <dbReference type="Rhea" id="RHEA-COMP:9863"/>
        <dbReference type="Rhea" id="RHEA-COMP:11604"/>
        <dbReference type="ChEBI" id="CHEBI:15378"/>
        <dbReference type="ChEBI" id="CHEBI:29999"/>
        <dbReference type="ChEBI" id="CHEBI:30616"/>
        <dbReference type="ChEBI" id="CHEBI:83421"/>
        <dbReference type="ChEBI" id="CHEBI:456216"/>
        <dbReference type="EC" id="2.7.11.1"/>
    </reaction>
</comment>
<feature type="region of interest" description="Disordered" evidence="11">
    <location>
        <begin position="489"/>
        <end position="531"/>
    </location>
</feature>
<evidence type="ECO:0000256" key="10">
    <source>
        <dbReference type="PROSITE-ProRule" id="PRU10141"/>
    </source>
</evidence>
<dbReference type="InterPro" id="IPR050660">
    <property type="entry name" value="NEK_Ser/Thr_kinase"/>
</dbReference>
<feature type="compositionally biased region" description="Basic and acidic residues" evidence="11">
    <location>
        <begin position="324"/>
        <end position="333"/>
    </location>
</feature>
<dbReference type="GO" id="GO:0005524">
    <property type="term" value="F:ATP binding"/>
    <property type="evidence" value="ECO:0007669"/>
    <property type="project" value="UniProtKB-UniRule"/>
</dbReference>
<protein>
    <recommendedName>
        <fullName evidence="2">non-specific serine/threonine protein kinase</fullName>
        <ecNumber evidence="2">2.7.11.1</ecNumber>
    </recommendedName>
</protein>
<dbReference type="PROSITE" id="PS00107">
    <property type="entry name" value="PROTEIN_KINASE_ATP"/>
    <property type="match status" value="1"/>
</dbReference>
<dbReference type="GO" id="GO:0007017">
    <property type="term" value="P:microtubule-based process"/>
    <property type="evidence" value="ECO:0007669"/>
    <property type="project" value="TreeGrafter"/>
</dbReference>
<evidence type="ECO:0000256" key="8">
    <source>
        <dbReference type="ARBA" id="ARBA00047899"/>
    </source>
</evidence>
<dbReference type="SMART" id="SM00220">
    <property type="entry name" value="S_TKc"/>
    <property type="match status" value="1"/>
</dbReference>
<evidence type="ECO:0000256" key="6">
    <source>
        <dbReference type="ARBA" id="ARBA00022777"/>
    </source>
</evidence>
<feature type="region of interest" description="Disordered" evidence="11">
    <location>
        <begin position="693"/>
        <end position="871"/>
    </location>
</feature>
<organism evidence="13 14">
    <name type="scientific">Citrus x changshan-huyou</name>
    <dbReference type="NCBI Taxonomy" id="2935761"/>
    <lineage>
        <taxon>Eukaryota</taxon>
        <taxon>Viridiplantae</taxon>
        <taxon>Streptophyta</taxon>
        <taxon>Embryophyta</taxon>
        <taxon>Tracheophyta</taxon>
        <taxon>Spermatophyta</taxon>
        <taxon>Magnoliopsida</taxon>
        <taxon>eudicotyledons</taxon>
        <taxon>Gunneridae</taxon>
        <taxon>Pentapetalae</taxon>
        <taxon>rosids</taxon>
        <taxon>malvids</taxon>
        <taxon>Sapindales</taxon>
        <taxon>Rutaceae</taxon>
        <taxon>Aurantioideae</taxon>
        <taxon>Citrus</taxon>
    </lineage>
</organism>
<feature type="compositionally biased region" description="Polar residues" evidence="11">
    <location>
        <begin position="815"/>
        <end position="826"/>
    </location>
</feature>
<name>A0AAP0LHK9_9ROSI</name>
<evidence type="ECO:0000256" key="1">
    <source>
        <dbReference type="ARBA" id="ARBA00010886"/>
    </source>
</evidence>
<accession>A0AAP0LHK9</accession>
<feature type="domain" description="Protein kinase" evidence="12">
    <location>
        <begin position="8"/>
        <end position="281"/>
    </location>
</feature>
<feature type="region of interest" description="Disordered" evidence="11">
    <location>
        <begin position="989"/>
        <end position="1032"/>
    </location>
</feature>
<sequence length="1105" mass="121896">MESRMDQYEIMEQIGRGAFGAAILVNHRAEKKKYVLKKIRLARQTERCRRSAHQEMALIARVQHPYIVEFKEAWVEKGCYVCIVTGYCEGGDMAELMKKSNGAYFPEEKLCKWFAQLLLAVDYLHSNYVLHRDLKCSNIFLTKDQDVRLGDFGLAKTLKADDLASSVVGTPNYMCPELLADIPYGFKSDIWSLGYGRVDKQDKSFLYWPFAFLLFTILSLEDDCSLYEFMLACVPMEKDKSGMCACYGCVQGLRKTLIKGMLRKNPEHRPSASELLKHPFLQHFVDQYRPTFPPAACSPEKPISIAHESRRCMAESQNSSSSASDKDSLRSGDRNISATVLNSENKATDTDLISIDDEDGPEQPPPCEEEHGPDVCIVKMDERAVMKPSHSEQISTVESKQPKTIKSIMMALKEGKVRENGSPMRSTRTKAVGTPTQRCNTEASPKVLKPCSIAPGLKSNADTQGLAPAKLMFDSAKRVQGSNTLKHQLPVTKPRHDGIPPTGPVKHVGEDGLSTKTRQKTPPSNMVRRSPFPARTKQVGIDIPNTVSNTMKVAPMVAPKELENTPHQVPNGRLIRIYRQNSQESQKAVVGHSRGMPTESSNSVSSSVSIQAFELCDDATTPFIDMTEQTHIDDDIIVRHEALEALPPGCSQSHLRSDKSGSTSGENLGHDHKTVMCSTDTSEDLSCLQKITGSDGRISSKTPSEEFLSCKDDIPSSRPSIDDTTLSCPYMNDDKPLNRPSTRDDIPSNTLSMRVDAPLLRPDTKDDAPLSQPSTKDDAHLSWPSTKDDTCLSQLSTKDDTTLCCPATKDDTPLSRPSTKDNTYSERPSAKDDTSLNRPSTKDDTPLNRTSSRSDVPVQSNPPTASNSDEKFTLRELLSSVAESTPSVPSSISPTQNNLQLDKGIILQNPVIEKSGAGQRPPAFDDVIHVIRHSSFRVGSEQPVLETVEVGVQNVDVGKLINVVRDELEMRNMATPVALKSSSCSESVSLKSNISDQSGDKEMDVRNPNSAAMSNSSEQSKPNSPVTEDETPVKEILDVKSFRQRADALEGLLELSAELLQQNRLEELAVVLKPFGKDKVSPRETAIWLAKSLKGMMIEECGRSS</sequence>